<protein>
    <submittedName>
        <fullName evidence="5">AsnC family transcriptional regulator</fullName>
    </submittedName>
</protein>
<reference evidence="5" key="2">
    <citation type="submission" date="2020-09" db="EMBL/GenBank/DDBJ databases">
        <authorList>
            <person name="Sun Q."/>
            <person name="Zhou Y."/>
        </authorList>
    </citation>
    <scope>NUCLEOTIDE SEQUENCE</scope>
    <source>
        <strain evidence="5">CGMCC 1.15958</strain>
    </source>
</reference>
<dbReference type="GO" id="GO:0005829">
    <property type="term" value="C:cytosol"/>
    <property type="evidence" value="ECO:0007669"/>
    <property type="project" value="TreeGrafter"/>
</dbReference>
<dbReference type="Proteomes" id="UP000609064">
    <property type="component" value="Unassembled WGS sequence"/>
</dbReference>
<dbReference type="RefSeq" id="WP_188766371.1">
    <property type="nucleotide sequence ID" value="NZ_BMKK01000004.1"/>
</dbReference>
<dbReference type="PROSITE" id="PS00519">
    <property type="entry name" value="HTH_ASNC_1"/>
    <property type="match status" value="1"/>
</dbReference>
<comment type="caution">
    <text evidence="5">The sequence shown here is derived from an EMBL/GenBank/DDBJ whole genome shotgun (WGS) entry which is preliminary data.</text>
</comment>
<sequence length="153" mass="17776">MQKLDSTDREILKSLQENAHLTTKELASRLNLSPTPVYERVRRLENEGVIKKYVALIDREKVGKDLMVFCNIRLKEHAQEAGKKFVQEIVKLDEVIECHNISGEYDFMIKVVVEDMREYQSFLMNKLASLENIGSTHSTFVMSEIKNETRLDI</sequence>
<dbReference type="SUPFAM" id="SSF54909">
    <property type="entry name" value="Dimeric alpha+beta barrel"/>
    <property type="match status" value="1"/>
</dbReference>
<organism evidence="5 6">
    <name type="scientific">Emticicia aquatilis</name>
    <dbReference type="NCBI Taxonomy" id="1537369"/>
    <lineage>
        <taxon>Bacteria</taxon>
        <taxon>Pseudomonadati</taxon>
        <taxon>Bacteroidota</taxon>
        <taxon>Cytophagia</taxon>
        <taxon>Cytophagales</taxon>
        <taxon>Leadbetterellaceae</taxon>
        <taxon>Emticicia</taxon>
    </lineage>
</organism>
<dbReference type="InterPro" id="IPR019885">
    <property type="entry name" value="Tscrpt_reg_HTH_AsnC-type_CS"/>
</dbReference>
<evidence type="ECO:0000256" key="2">
    <source>
        <dbReference type="ARBA" id="ARBA00023125"/>
    </source>
</evidence>
<dbReference type="EMBL" id="BMKK01000004">
    <property type="protein sequence ID" value="GGD59638.1"/>
    <property type="molecule type" value="Genomic_DNA"/>
</dbReference>
<dbReference type="CDD" id="cd00090">
    <property type="entry name" value="HTH_ARSR"/>
    <property type="match status" value="1"/>
</dbReference>
<dbReference type="Pfam" id="PF01037">
    <property type="entry name" value="AsnC_trans_reg"/>
    <property type="match status" value="1"/>
</dbReference>
<dbReference type="PANTHER" id="PTHR30154">
    <property type="entry name" value="LEUCINE-RESPONSIVE REGULATORY PROTEIN"/>
    <property type="match status" value="1"/>
</dbReference>
<keyword evidence="6" id="KW-1185">Reference proteome</keyword>
<keyword evidence="2" id="KW-0238">DNA-binding</keyword>
<dbReference type="InterPro" id="IPR011991">
    <property type="entry name" value="ArsR-like_HTH"/>
</dbReference>
<gene>
    <name evidence="5" type="ORF">GCM10011514_24490</name>
</gene>
<dbReference type="GO" id="GO:0006355">
    <property type="term" value="P:regulation of DNA-templated transcription"/>
    <property type="evidence" value="ECO:0007669"/>
    <property type="project" value="UniProtKB-ARBA"/>
</dbReference>
<dbReference type="InterPro" id="IPR011008">
    <property type="entry name" value="Dimeric_a/b-barrel"/>
</dbReference>
<dbReference type="InterPro" id="IPR036388">
    <property type="entry name" value="WH-like_DNA-bd_sf"/>
</dbReference>
<evidence type="ECO:0000313" key="6">
    <source>
        <dbReference type="Proteomes" id="UP000609064"/>
    </source>
</evidence>
<reference evidence="5" key="1">
    <citation type="journal article" date="2014" name="Int. J. Syst. Evol. Microbiol.">
        <title>Complete genome sequence of Corynebacterium casei LMG S-19264T (=DSM 44701T), isolated from a smear-ripened cheese.</title>
        <authorList>
            <consortium name="US DOE Joint Genome Institute (JGI-PGF)"/>
            <person name="Walter F."/>
            <person name="Albersmeier A."/>
            <person name="Kalinowski J."/>
            <person name="Ruckert C."/>
        </authorList>
    </citation>
    <scope>NUCLEOTIDE SEQUENCE</scope>
    <source>
        <strain evidence="5">CGMCC 1.15958</strain>
    </source>
</reference>
<dbReference type="Pfam" id="PF13412">
    <property type="entry name" value="HTH_24"/>
    <property type="match status" value="1"/>
</dbReference>
<dbReference type="InterPro" id="IPR019887">
    <property type="entry name" value="Tscrpt_reg_AsnC/Lrp_C"/>
</dbReference>
<dbReference type="SMART" id="SM00344">
    <property type="entry name" value="HTH_ASNC"/>
    <property type="match status" value="1"/>
</dbReference>
<evidence type="ECO:0000256" key="1">
    <source>
        <dbReference type="ARBA" id="ARBA00023015"/>
    </source>
</evidence>
<dbReference type="InterPro" id="IPR000485">
    <property type="entry name" value="AsnC-type_HTH_dom"/>
</dbReference>
<dbReference type="PROSITE" id="PS50956">
    <property type="entry name" value="HTH_ASNC_2"/>
    <property type="match status" value="1"/>
</dbReference>
<dbReference type="InterPro" id="IPR019888">
    <property type="entry name" value="Tscrpt_reg_AsnC-like"/>
</dbReference>
<dbReference type="GO" id="GO:0043200">
    <property type="term" value="P:response to amino acid"/>
    <property type="evidence" value="ECO:0007669"/>
    <property type="project" value="TreeGrafter"/>
</dbReference>
<evidence type="ECO:0000313" key="5">
    <source>
        <dbReference type="EMBL" id="GGD59638.1"/>
    </source>
</evidence>
<accession>A0A916YSW0</accession>
<evidence type="ECO:0000256" key="3">
    <source>
        <dbReference type="ARBA" id="ARBA00023163"/>
    </source>
</evidence>
<dbReference type="Gene3D" id="1.10.10.10">
    <property type="entry name" value="Winged helix-like DNA-binding domain superfamily/Winged helix DNA-binding domain"/>
    <property type="match status" value="1"/>
</dbReference>
<keyword evidence="1" id="KW-0805">Transcription regulation</keyword>
<dbReference type="SUPFAM" id="SSF46785">
    <property type="entry name" value="Winged helix' DNA-binding domain"/>
    <property type="match status" value="1"/>
</dbReference>
<dbReference type="InterPro" id="IPR036390">
    <property type="entry name" value="WH_DNA-bd_sf"/>
</dbReference>
<evidence type="ECO:0000259" key="4">
    <source>
        <dbReference type="PROSITE" id="PS50956"/>
    </source>
</evidence>
<keyword evidence="3" id="KW-0804">Transcription</keyword>
<dbReference type="GO" id="GO:0043565">
    <property type="term" value="F:sequence-specific DNA binding"/>
    <property type="evidence" value="ECO:0007669"/>
    <property type="project" value="InterPro"/>
</dbReference>
<dbReference type="PRINTS" id="PR00033">
    <property type="entry name" value="HTHASNC"/>
</dbReference>
<feature type="domain" description="HTH asnC-type" evidence="4">
    <location>
        <begin position="4"/>
        <end position="65"/>
    </location>
</feature>
<dbReference type="PANTHER" id="PTHR30154:SF34">
    <property type="entry name" value="TRANSCRIPTIONAL REGULATOR AZLB"/>
    <property type="match status" value="1"/>
</dbReference>
<dbReference type="AlphaFoldDB" id="A0A916YSW0"/>
<name>A0A916YSW0_9BACT</name>
<dbReference type="Gene3D" id="3.30.70.920">
    <property type="match status" value="1"/>
</dbReference>
<proteinExistence type="predicted"/>